<dbReference type="PANTHER" id="PTHR14226">
    <property type="entry name" value="NEUROPATHY TARGET ESTERASE/SWISS CHEESE D.MELANOGASTER"/>
    <property type="match status" value="1"/>
</dbReference>
<dbReference type="STRING" id="1123014.SAMN02745746_03211"/>
<evidence type="ECO:0000313" key="6">
    <source>
        <dbReference type="EMBL" id="SMF43035.1"/>
    </source>
</evidence>
<keyword evidence="3 4" id="KW-0443">Lipid metabolism</keyword>
<dbReference type="EMBL" id="FXAG01000020">
    <property type="protein sequence ID" value="SMF43035.1"/>
    <property type="molecule type" value="Genomic_DNA"/>
</dbReference>
<feature type="short sequence motif" description="DGA/G" evidence="4">
    <location>
        <begin position="167"/>
        <end position="169"/>
    </location>
</feature>
<name>A0A1Y6C419_9NEIS</name>
<feature type="domain" description="PNPLA" evidence="5">
    <location>
        <begin position="11"/>
        <end position="180"/>
    </location>
</feature>
<sequence>MTDHTAGKTAFVLAGGGSFGAIQVGMLRELVRNGIQPELVVGSSVGALNGAYFAGNPTAAGVARLESIWCGLQRQEIFPLTLRHLVGLFFQSPSLVDSGGLRHLVERHLPYRNLENAAIPIHITATELLSGASVRLSSGPAIEAILASCAIPAAFAPVRVGETYLIDGAIASNTPIMTAVELGASRLVVLPTGFACALAAPPATVIANALHALNLLIAHQLVRDLEQLAGQVEVITVPPLCPLSVSPYDFSRAHELIERAAESTHRWLDSGGMTQQRIPGALRPHVD</sequence>
<gene>
    <name evidence="6" type="ORF">SAMN02745746_03211</name>
</gene>
<dbReference type="CDD" id="cd07209">
    <property type="entry name" value="Pat_hypo_Ecoli_Z1214_like"/>
    <property type="match status" value="1"/>
</dbReference>
<feature type="short sequence motif" description="GXSXG" evidence="4">
    <location>
        <begin position="42"/>
        <end position="46"/>
    </location>
</feature>
<evidence type="ECO:0000259" key="5">
    <source>
        <dbReference type="PROSITE" id="PS51635"/>
    </source>
</evidence>
<keyword evidence="2 4" id="KW-0442">Lipid degradation</keyword>
<protein>
    <submittedName>
        <fullName evidence="6">NTE family protein</fullName>
    </submittedName>
</protein>
<accession>A0A1Y6C419</accession>
<keyword evidence="1 4" id="KW-0378">Hydrolase</keyword>
<dbReference type="RefSeq" id="WP_085277323.1">
    <property type="nucleotide sequence ID" value="NZ_FXAG01000020.1"/>
</dbReference>
<dbReference type="SUPFAM" id="SSF52151">
    <property type="entry name" value="FabD/lysophospholipase-like"/>
    <property type="match status" value="1"/>
</dbReference>
<dbReference type="PROSITE" id="PS51635">
    <property type="entry name" value="PNPLA"/>
    <property type="match status" value="1"/>
</dbReference>
<dbReference type="InterPro" id="IPR050301">
    <property type="entry name" value="NTE"/>
</dbReference>
<dbReference type="AlphaFoldDB" id="A0A1Y6C419"/>
<dbReference type="GO" id="GO:0016042">
    <property type="term" value="P:lipid catabolic process"/>
    <property type="evidence" value="ECO:0007669"/>
    <property type="project" value="UniProtKB-UniRule"/>
</dbReference>
<evidence type="ECO:0000256" key="1">
    <source>
        <dbReference type="ARBA" id="ARBA00022801"/>
    </source>
</evidence>
<feature type="active site" description="Nucleophile" evidence="4">
    <location>
        <position position="44"/>
    </location>
</feature>
<dbReference type="InterPro" id="IPR002641">
    <property type="entry name" value="PNPLA_dom"/>
</dbReference>
<dbReference type="Gene3D" id="3.40.1090.10">
    <property type="entry name" value="Cytosolic phospholipase A2 catalytic domain"/>
    <property type="match status" value="2"/>
</dbReference>
<organism evidence="6 7">
    <name type="scientific">Pseudogulbenkiania subflava DSM 22618</name>
    <dbReference type="NCBI Taxonomy" id="1123014"/>
    <lineage>
        <taxon>Bacteria</taxon>
        <taxon>Pseudomonadati</taxon>
        <taxon>Pseudomonadota</taxon>
        <taxon>Betaproteobacteria</taxon>
        <taxon>Neisseriales</taxon>
        <taxon>Chromobacteriaceae</taxon>
        <taxon>Pseudogulbenkiania</taxon>
    </lineage>
</organism>
<evidence type="ECO:0000256" key="3">
    <source>
        <dbReference type="ARBA" id="ARBA00023098"/>
    </source>
</evidence>
<dbReference type="GO" id="GO:0016787">
    <property type="term" value="F:hydrolase activity"/>
    <property type="evidence" value="ECO:0007669"/>
    <property type="project" value="UniProtKB-UniRule"/>
</dbReference>
<keyword evidence="7" id="KW-1185">Reference proteome</keyword>
<dbReference type="Pfam" id="PF01734">
    <property type="entry name" value="Patatin"/>
    <property type="match status" value="1"/>
</dbReference>
<dbReference type="Proteomes" id="UP000192920">
    <property type="component" value="Unassembled WGS sequence"/>
</dbReference>
<evidence type="ECO:0000256" key="2">
    <source>
        <dbReference type="ARBA" id="ARBA00022963"/>
    </source>
</evidence>
<evidence type="ECO:0000313" key="7">
    <source>
        <dbReference type="Proteomes" id="UP000192920"/>
    </source>
</evidence>
<proteinExistence type="predicted"/>
<evidence type="ECO:0000256" key="4">
    <source>
        <dbReference type="PROSITE-ProRule" id="PRU01161"/>
    </source>
</evidence>
<dbReference type="PANTHER" id="PTHR14226:SF57">
    <property type="entry name" value="BLR7027 PROTEIN"/>
    <property type="match status" value="1"/>
</dbReference>
<feature type="short sequence motif" description="GXGXXG" evidence="4">
    <location>
        <begin position="15"/>
        <end position="20"/>
    </location>
</feature>
<dbReference type="InterPro" id="IPR016035">
    <property type="entry name" value="Acyl_Trfase/lysoPLipase"/>
</dbReference>
<reference evidence="7" key="1">
    <citation type="submission" date="2017-04" db="EMBL/GenBank/DDBJ databases">
        <authorList>
            <person name="Varghese N."/>
            <person name="Submissions S."/>
        </authorList>
    </citation>
    <scope>NUCLEOTIDE SEQUENCE [LARGE SCALE GENOMIC DNA]</scope>
    <source>
        <strain evidence="7">DSM 22618</strain>
    </source>
</reference>
<feature type="active site" description="Proton acceptor" evidence="4">
    <location>
        <position position="167"/>
    </location>
</feature>